<keyword evidence="3" id="KW-1185">Reference proteome</keyword>
<dbReference type="Pfam" id="PF11751">
    <property type="entry name" value="PorP_SprF"/>
    <property type="match status" value="1"/>
</dbReference>
<dbReference type="EMBL" id="REFV01000012">
    <property type="protein sequence ID" value="RMB57174.1"/>
    <property type="molecule type" value="Genomic_DNA"/>
</dbReference>
<proteinExistence type="predicted"/>
<dbReference type="InterPro" id="IPR019861">
    <property type="entry name" value="PorP/SprF_Bacteroidetes"/>
</dbReference>
<keyword evidence="1" id="KW-0732">Signal</keyword>
<feature type="chain" id="PRO_5018156722" evidence="1">
    <location>
        <begin position="22"/>
        <end position="334"/>
    </location>
</feature>
<sequence>MSLKQYLSILLIACVSPFMQAQEGIPTYSDYLSDNLYLLHPSMAGASTVSKLRLTARQQWFDVDDAPNLQTVSFNGRAGEKVGIGGIFFNDSNGYFSQSGVYATFAYHLLMGRNYVDLNQLSFGMSVGVIQGRLDETTFDLTDFDPVVAGIQQSDSYLNVDFGMSYNFMDFSAHATVKNAIPVKRDIFSENFEPNNQRRYIVSLAYAISPLYSEWSFEPSAMFQATDQTGEATVDLNAKAYRKFDWGKLWGGLSYRRSLDGAEFTPNGETVEIQKLQYITPFLGVNYDKFLFGYTYSYQNNSVVLSNGGFHQLSLGYNFGSGREPYDCNCPAVN</sequence>
<protein>
    <submittedName>
        <fullName evidence="2">Type IX secretion system membrane protein PorP/SprF</fullName>
    </submittedName>
</protein>
<organism evidence="2 3">
    <name type="scientific">Dokdonia sinensis</name>
    <dbReference type="NCBI Taxonomy" id="2479847"/>
    <lineage>
        <taxon>Bacteria</taxon>
        <taxon>Pseudomonadati</taxon>
        <taxon>Bacteroidota</taxon>
        <taxon>Flavobacteriia</taxon>
        <taxon>Flavobacteriales</taxon>
        <taxon>Flavobacteriaceae</taxon>
        <taxon>Dokdonia</taxon>
    </lineage>
</organism>
<reference evidence="2 3" key="1">
    <citation type="submission" date="2018-10" db="EMBL/GenBank/DDBJ databases">
        <title>Dokdonia luteus sp. nov., isolated from sea water.</title>
        <authorList>
            <person name="Zhou L.Y."/>
            <person name="Du Z.J."/>
        </authorList>
    </citation>
    <scope>NUCLEOTIDE SEQUENCE [LARGE SCALE GENOMIC DNA]</scope>
    <source>
        <strain evidence="2 3">SH27</strain>
    </source>
</reference>
<dbReference type="NCBIfam" id="TIGR03519">
    <property type="entry name" value="T9SS_PorP_fam"/>
    <property type="match status" value="1"/>
</dbReference>
<accession>A0A3M0FWX8</accession>
<dbReference type="AlphaFoldDB" id="A0A3M0FWX8"/>
<dbReference type="Proteomes" id="UP000281985">
    <property type="component" value="Unassembled WGS sequence"/>
</dbReference>
<dbReference type="RefSeq" id="WP_121918030.1">
    <property type="nucleotide sequence ID" value="NZ_REFV01000012.1"/>
</dbReference>
<name>A0A3M0FWX8_9FLAO</name>
<evidence type="ECO:0000313" key="3">
    <source>
        <dbReference type="Proteomes" id="UP000281985"/>
    </source>
</evidence>
<evidence type="ECO:0000256" key="1">
    <source>
        <dbReference type="SAM" id="SignalP"/>
    </source>
</evidence>
<feature type="signal peptide" evidence="1">
    <location>
        <begin position="1"/>
        <end position="21"/>
    </location>
</feature>
<evidence type="ECO:0000313" key="2">
    <source>
        <dbReference type="EMBL" id="RMB57174.1"/>
    </source>
</evidence>
<comment type="caution">
    <text evidence="2">The sequence shown here is derived from an EMBL/GenBank/DDBJ whole genome shotgun (WGS) entry which is preliminary data.</text>
</comment>
<gene>
    <name evidence="2" type="ORF">EAX61_12455</name>
</gene>
<dbReference type="OrthoDB" id="648347at2"/>